<dbReference type="PROSITE" id="PS00028">
    <property type="entry name" value="ZINC_FINGER_C2H2_1"/>
    <property type="match status" value="4"/>
</dbReference>
<dbReference type="Pfam" id="PF00096">
    <property type="entry name" value="zf-C2H2"/>
    <property type="match status" value="2"/>
</dbReference>
<keyword evidence="8" id="KW-1133">Transmembrane helix</keyword>
<feature type="region of interest" description="Disordered" evidence="15">
    <location>
        <begin position="22"/>
        <end position="70"/>
    </location>
</feature>
<keyword evidence="13" id="KW-0539">Nucleus</keyword>
<dbReference type="SUPFAM" id="SSF57667">
    <property type="entry name" value="beta-beta-alpha zinc fingers"/>
    <property type="match status" value="1"/>
</dbReference>
<sequence>MAMKHYRDNRTRHVDDNDVRDLQAHVRGDTKGQVSYTEDGPIDLSTPRLGQLRAGNQEKSPGEIWGNRPAPSWYDQRSTNVPKMNHGGVHHTKPTLDSFVPPSTYQHQAIPDLYRNPRDWNISHKFNTEPKHQYALDVSTETSCSSINAQPDHIGDVHREGYPPRRHEEHMSLTSGASKEGSRKFHRFQSKGPTGNRLFSLEDLTQVIQDETGKQPSRATCMSLLKSYYAEAMMKRDLIKDLLVELQTSNHYQGVTRDSAFLSSRHHQYRKDSCPDGSVANHMQMSPGPYKDISVCPALNAFPQSGKDTNFDDRGIKLHPSEKRIASSRNPPPVYQEGWSNEGSVGSESGTPPVLTTQGWASASQTPSASRCLPSWRLPPTVSQSISPGVQPPNKTNLRQQYLYPTSTPRTRVLSQDAESTNMTTLQPQSVGKNSLVRELPQFMHQGSTVSSTNRMQSNDVWIPPVSRPTSIRGPQSSVPVCVTSEVPTTTVLESAVPSGQNPTQCQKGCQLKRVQDVSIIPTPNIVNDARSLAAYDTETMSSNKPSSNGPTTQNVSNIPTPNVANDTHTQAVYGTESMSPNKLPYNGLTTPDSASLPSTKPTYSFAGDEPTPVNGIKPKPRCSQCFSTFLTERAYTKHMTTYHSQTKPHICGFCGKGFHDKFDLKRHYRTHTGVRPYKCSQCARSFTQRCSLETHVNKVHEMPLAFTFKERREKIYVCEDCGHSVKDAFEHYLHMWVAHSRLAMPKRLRQKVLHRIKYILKAQNGGDKNEEELLADTKVVTHLVVISVLLYYYRWQLRYKLFLFKLAAVGYNEMRDVRDHNDYEFDVNIIFYDDDEEWIREQLRPALEERLPQFQRNVFGDEDLVLGMHYLDSVDYVVSHSYKTIILLSRAAVHDHWFILKFRTAMDHVSDTLTEFVVVVFLEDIPDDEMPFLARLYLSDGRPYVHWTENVRGQEYFWDELTKNLTINLRTNDLIPNE</sequence>
<proteinExistence type="predicted"/>
<feature type="domain" description="C2H2-type" evidence="17">
    <location>
        <begin position="678"/>
        <end position="701"/>
    </location>
</feature>
<dbReference type="PROSITE" id="PS50157">
    <property type="entry name" value="ZINC_FINGER_C2H2_2"/>
    <property type="match status" value="3"/>
</dbReference>
<dbReference type="GeneID" id="105439458"/>
<dbReference type="GO" id="GO:0009913">
    <property type="term" value="P:epidermal cell differentiation"/>
    <property type="evidence" value="ECO:0000318"/>
    <property type="project" value="GO_Central"/>
</dbReference>
<dbReference type="GO" id="GO:0006357">
    <property type="term" value="P:regulation of transcription by RNA polymerase II"/>
    <property type="evidence" value="ECO:0000318"/>
    <property type="project" value="GO_Central"/>
</dbReference>
<evidence type="ECO:0000256" key="4">
    <source>
        <dbReference type="ARBA" id="ARBA00022723"/>
    </source>
</evidence>
<evidence type="ECO:0000256" key="11">
    <source>
        <dbReference type="ARBA" id="ARBA00023163"/>
    </source>
</evidence>
<dbReference type="KEGG" id="spu:105439458"/>
<evidence type="ECO:0000256" key="7">
    <source>
        <dbReference type="ARBA" id="ARBA00022833"/>
    </source>
</evidence>
<feature type="region of interest" description="Disordered" evidence="15">
    <location>
        <begin position="538"/>
        <end position="560"/>
    </location>
</feature>
<keyword evidence="11" id="KW-0804">Transcription</keyword>
<dbReference type="PANTHER" id="PTHR24368">
    <property type="entry name" value="AMPHOTERIN-INDUCED PROTEIN"/>
    <property type="match status" value="1"/>
</dbReference>
<evidence type="ECO:0000256" key="13">
    <source>
        <dbReference type="ARBA" id="ARBA00023242"/>
    </source>
</evidence>
<evidence type="ECO:0000256" key="5">
    <source>
        <dbReference type="ARBA" id="ARBA00022737"/>
    </source>
</evidence>
<dbReference type="GO" id="GO:0000978">
    <property type="term" value="F:RNA polymerase II cis-regulatory region sequence-specific DNA binding"/>
    <property type="evidence" value="ECO:0000318"/>
    <property type="project" value="GO_Central"/>
</dbReference>
<evidence type="ECO:0000256" key="1">
    <source>
        <dbReference type="ARBA" id="ARBA00004123"/>
    </source>
</evidence>
<dbReference type="FunFam" id="3.30.160.60:FF:004461">
    <property type="match status" value="1"/>
</dbReference>
<dbReference type="GO" id="GO:0016020">
    <property type="term" value="C:membrane"/>
    <property type="evidence" value="ECO:0007669"/>
    <property type="project" value="UniProtKB-SubCell"/>
</dbReference>
<dbReference type="AlphaFoldDB" id="A0A7M7SVK9"/>
<keyword evidence="3" id="KW-0812">Transmembrane</keyword>
<dbReference type="InParanoid" id="A0A7M7SVK9"/>
<dbReference type="GO" id="GO:0005634">
    <property type="term" value="C:nucleus"/>
    <property type="evidence" value="ECO:0000318"/>
    <property type="project" value="GO_Central"/>
</dbReference>
<feature type="compositionally biased region" description="Polar residues" evidence="15">
    <location>
        <begin position="338"/>
        <end position="369"/>
    </location>
</feature>
<evidence type="ECO:0000259" key="17">
    <source>
        <dbReference type="PROSITE" id="PS50157"/>
    </source>
</evidence>
<evidence type="ECO:0000256" key="14">
    <source>
        <dbReference type="PROSITE-ProRule" id="PRU00042"/>
    </source>
</evidence>
<dbReference type="InterPro" id="IPR013087">
    <property type="entry name" value="Znf_C2H2_type"/>
</dbReference>
<evidence type="ECO:0000256" key="6">
    <source>
        <dbReference type="ARBA" id="ARBA00022771"/>
    </source>
</evidence>
<dbReference type="PANTHER" id="PTHR24368:SF210">
    <property type="entry name" value="SURFACE ANTIGEN BSPA-LIKE"/>
    <property type="match status" value="1"/>
</dbReference>
<comment type="subcellular location">
    <subcellularLocation>
        <location evidence="2">Membrane</location>
        <topology evidence="2">Single-pass type I membrane protein</topology>
    </subcellularLocation>
    <subcellularLocation>
        <location evidence="1">Nucleus</location>
    </subcellularLocation>
</comment>
<evidence type="ECO:0000256" key="2">
    <source>
        <dbReference type="ARBA" id="ARBA00004479"/>
    </source>
</evidence>
<keyword evidence="12" id="KW-0325">Glycoprotein</keyword>
<keyword evidence="6 14" id="KW-0863">Zinc-finger</keyword>
<dbReference type="RefSeq" id="XP_030834419.1">
    <property type="nucleotide sequence ID" value="XM_030978559.1"/>
</dbReference>
<organism evidence="18 19">
    <name type="scientific">Strongylocentrotus purpuratus</name>
    <name type="common">Purple sea urchin</name>
    <dbReference type="NCBI Taxonomy" id="7668"/>
    <lineage>
        <taxon>Eukaryota</taxon>
        <taxon>Metazoa</taxon>
        <taxon>Echinodermata</taxon>
        <taxon>Eleutherozoa</taxon>
        <taxon>Echinozoa</taxon>
        <taxon>Echinoidea</taxon>
        <taxon>Euechinoidea</taxon>
        <taxon>Echinacea</taxon>
        <taxon>Camarodonta</taxon>
        <taxon>Echinidea</taxon>
        <taxon>Strongylocentrotidae</taxon>
        <taxon>Strongylocentrotus</taxon>
    </lineage>
</organism>
<dbReference type="GO" id="GO:0000981">
    <property type="term" value="F:DNA-binding transcription factor activity, RNA polymerase II-specific"/>
    <property type="evidence" value="ECO:0000318"/>
    <property type="project" value="GO_Central"/>
</dbReference>
<feature type="domain" description="TIR" evidence="16">
    <location>
        <begin position="824"/>
        <end position="966"/>
    </location>
</feature>
<dbReference type="SUPFAM" id="SSF52200">
    <property type="entry name" value="Toll/Interleukin receptor TIR domain"/>
    <property type="match status" value="1"/>
</dbReference>
<feature type="compositionally biased region" description="Polar residues" evidence="15">
    <location>
        <begin position="381"/>
        <end position="397"/>
    </location>
</feature>
<dbReference type="GO" id="GO:0008270">
    <property type="term" value="F:zinc ion binding"/>
    <property type="evidence" value="ECO:0007669"/>
    <property type="project" value="UniProtKB-KW"/>
</dbReference>
<dbReference type="Pfam" id="PF01582">
    <property type="entry name" value="TIR"/>
    <property type="match status" value="1"/>
</dbReference>
<feature type="domain" description="C2H2-type" evidence="17">
    <location>
        <begin position="650"/>
        <end position="677"/>
    </location>
</feature>
<evidence type="ECO:0000256" key="10">
    <source>
        <dbReference type="ARBA" id="ARBA00023136"/>
    </source>
</evidence>
<name>A0A7M7SVK9_STRPU</name>
<keyword evidence="4" id="KW-0479">Metal-binding</keyword>
<keyword evidence="7" id="KW-0862">Zinc</keyword>
<evidence type="ECO:0000256" key="9">
    <source>
        <dbReference type="ARBA" id="ARBA00023015"/>
    </source>
</evidence>
<dbReference type="OrthoDB" id="6508643at2759"/>
<dbReference type="FunFam" id="3.30.160.60:FF:000012">
    <property type="entry name" value="RB-associated KRAB zinc finger protein-like"/>
    <property type="match status" value="1"/>
</dbReference>
<dbReference type="Proteomes" id="UP000007110">
    <property type="component" value="Unassembled WGS sequence"/>
</dbReference>
<dbReference type="InterPro" id="IPR031283">
    <property type="entry name" value="AMIGO"/>
</dbReference>
<evidence type="ECO:0000256" key="8">
    <source>
        <dbReference type="ARBA" id="ARBA00022989"/>
    </source>
</evidence>
<evidence type="ECO:0000313" key="19">
    <source>
        <dbReference type="Proteomes" id="UP000007110"/>
    </source>
</evidence>
<dbReference type="InterPro" id="IPR000157">
    <property type="entry name" value="TIR_dom"/>
</dbReference>
<keyword evidence="9" id="KW-0805">Transcription regulation</keyword>
<keyword evidence="10" id="KW-0472">Membrane</keyword>
<keyword evidence="5" id="KW-0677">Repeat</keyword>
<evidence type="ECO:0000256" key="15">
    <source>
        <dbReference type="SAM" id="MobiDB-lite"/>
    </source>
</evidence>
<keyword evidence="19" id="KW-1185">Reference proteome</keyword>
<feature type="compositionally biased region" description="Polar residues" evidence="15">
    <location>
        <begin position="539"/>
        <end position="560"/>
    </location>
</feature>
<reference evidence="18" key="2">
    <citation type="submission" date="2021-01" db="UniProtKB">
        <authorList>
            <consortium name="EnsemblMetazoa"/>
        </authorList>
    </citation>
    <scope>IDENTIFICATION</scope>
</reference>
<dbReference type="GO" id="GO:0007165">
    <property type="term" value="P:signal transduction"/>
    <property type="evidence" value="ECO:0007669"/>
    <property type="project" value="InterPro"/>
</dbReference>
<dbReference type="SMART" id="SM00255">
    <property type="entry name" value="TIR"/>
    <property type="match status" value="1"/>
</dbReference>
<feature type="domain" description="C2H2-type" evidence="17">
    <location>
        <begin position="621"/>
        <end position="649"/>
    </location>
</feature>
<evidence type="ECO:0000256" key="3">
    <source>
        <dbReference type="ARBA" id="ARBA00022692"/>
    </source>
</evidence>
<dbReference type="SMART" id="SM00355">
    <property type="entry name" value="ZnF_C2H2"/>
    <property type="match status" value="4"/>
</dbReference>
<dbReference type="Gene3D" id="3.30.160.60">
    <property type="entry name" value="Classic Zinc Finger"/>
    <property type="match status" value="2"/>
</dbReference>
<dbReference type="EnsemblMetazoa" id="XM_030978559">
    <property type="protein sequence ID" value="XP_030834419"/>
    <property type="gene ID" value="LOC105439458"/>
</dbReference>
<dbReference type="PROSITE" id="PS50104">
    <property type="entry name" value="TIR"/>
    <property type="match status" value="1"/>
</dbReference>
<protein>
    <submittedName>
        <fullName evidence="18">Uncharacterized protein</fullName>
    </submittedName>
</protein>
<dbReference type="InterPro" id="IPR036236">
    <property type="entry name" value="Znf_C2H2_sf"/>
</dbReference>
<accession>A0A7M7SVK9</accession>
<feature type="region of interest" description="Disordered" evidence="15">
    <location>
        <begin position="323"/>
        <end position="397"/>
    </location>
</feature>
<evidence type="ECO:0000313" key="18">
    <source>
        <dbReference type="EnsemblMetazoa" id="XP_030834419"/>
    </source>
</evidence>
<reference evidence="19" key="1">
    <citation type="submission" date="2015-02" db="EMBL/GenBank/DDBJ databases">
        <title>Genome sequencing for Strongylocentrotus purpuratus.</title>
        <authorList>
            <person name="Murali S."/>
            <person name="Liu Y."/>
            <person name="Vee V."/>
            <person name="English A."/>
            <person name="Wang M."/>
            <person name="Skinner E."/>
            <person name="Han Y."/>
            <person name="Muzny D.M."/>
            <person name="Worley K.C."/>
            <person name="Gibbs R.A."/>
        </authorList>
    </citation>
    <scope>NUCLEOTIDE SEQUENCE</scope>
</reference>
<evidence type="ECO:0000256" key="12">
    <source>
        <dbReference type="ARBA" id="ARBA00023180"/>
    </source>
</evidence>
<dbReference type="InterPro" id="IPR035897">
    <property type="entry name" value="Toll_tir_struct_dom_sf"/>
</dbReference>
<dbReference type="Gene3D" id="3.40.50.10140">
    <property type="entry name" value="Toll/interleukin-1 receptor homology (TIR) domain"/>
    <property type="match status" value="1"/>
</dbReference>
<evidence type="ECO:0000259" key="16">
    <source>
        <dbReference type="PROSITE" id="PS50104"/>
    </source>
</evidence>